<protein>
    <recommendedName>
        <fullName evidence="1">ATP-dependent DNA helicase</fullName>
        <ecNumber evidence="1">5.6.2.3</ecNumber>
    </recommendedName>
</protein>
<dbReference type="InterPro" id="IPR010285">
    <property type="entry name" value="DNA_helicase_pif1-like_DEAD"/>
</dbReference>
<proteinExistence type="inferred from homology"/>
<dbReference type="Proteomes" id="UP000235145">
    <property type="component" value="Unassembled WGS sequence"/>
</dbReference>
<dbReference type="EMBL" id="NBSK02000009">
    <property type="protein sequence ID" value="KAJ0187226.1"/>
    <property type="molecule type" value="Genomic_DNA"/>
</dbReference>
<dbReference type="PANTHER" id="PTHR10492:SF94">
    <property type="entry name" value="ATP-DEPENDENT DNA HELICASE"/>
    <property type="match status" value="1"/>
</dbReference>
<dbReference type="GO" id="GO:0016787">
    <property type="term" value="F:hydrolase activity"/>
    <property type="evidence" value="ECO:0007669"/>
    <property type="project" value="UniProtKB-KW"/>
</dbReference>
<keyword evidence="1" id="KW-0378">Hydrolase</keyword>
<evidence type="ECO:0000313" key="4">
    <source>
        <dbReference type="Proteomes" id="UP000235145"/>
    </source>
</evidence>
<evidence type="ECO:0000259" key="2">
    <source>
        <dbReference type="Pfam" id="PF05970"/>
    </source>
</evidence>
<comment type="caution">
    <text evidence="3">The sequence shown here is derived from an EMBL/GenBank/DDBJ whole genome shotgun (WGS) entry which is preliminary data.</text>
</comment>
<feature type="domain" description="DNA helicase Pif1-like DEAD-box helicase" evidence="2">
    <location>
        <begin position="58"/>
        <end position="260"/>
    </location>
</feature>
<dbReference type="EC" id="5.6.2.3" evidence="1"/>
<dbReference type="GO" id="GO:0006310">
    <property type="term" value="P:DNA recombination"/>
    <property type="evidence" value="ECO:0007669"/>
    <property type="project" value="UniProtKB-KW"/>
</dbReference>
<sequence>MALIDIRVFLESMSKKLSDYDLPNVNAHIDLQSRSYREVQEEYSINMENEDLLARDSLNPDQKFAYDEIMRHVDENISGVFFIYGPGGTVKTFLYKALLANIRARGLIALATATSGVAANNMPGGRTTHSRFGIPLNLDNNSMCKITKQSGKAQLFREEKVIIWDEATMAKRQAVEAVYRTMQDITDEKAPFQWKDNGYGRQVLSVVRRGTRAQIVDSSLRMSPLWASVERLRLNINMRVVNDPWFSDFLLRVVDGKKETLDDSFIRIPDNMSIPYTDKPNSVDALIDAIFPSLQSNGADSKFII</sequence>
<comment type="catalytic activity">
    <reaction evidence="1">
        <text>ATP + H2O = ADP + phosphate + H(+)</text>
        <dbReference type="Rhea" id="RHEA:13065"/>
        <dbReference type="ChEBI" id="CHEBI:15377"/>
        <dbReference type="ChEBI" id="CHEBI:15378"/>
        <dbReference type="ChEBI" id="CHEBI:30616"/>
        <dbReference type="ChEBI" id="CHEBI:43474"/>
        <dbReference type="ChEBI" id="CHEBI:456216"/>
        <dbReference type="EC" id="5.6.2.3"/>
    </reaction>
</comment>
<gene>
    <name evidence="3" type="ORF">LSAT_V11C900499180</name>
</gene>
<comment type="similarity">
    <text evidence="1">Belongs to the helicase family.</text>
</comment>
<organism evidence="3 4">
    <name type="scientific">Lactuca sativa</name>
    <name type="common">Garden lettuce</name>
    <dbReference type="NCBI Taxonomy" id="4236"/>
    <lineage>
        <taxon>Eukaryota</taxon>
        <taxon>Viridiplantae</taxon>
        <taxon>Streptophyta</taxon>
        <taxon>Embryophyta</taxon>
        <taxon>Tracheophyta</taxon>
        <taxon>Spermatophyta</taxon>
        <taxon>Magnoliopsida</taxon>
        <taxon>eudicotyledons</taxon>
        <taxon>Gunneridae</taxon>
        <taxon>Pentapetalae</taxon>
        <taxon>asterids</taxon>
        <taxon>campanulids</taxon>
        <taxon>Asterales</taxon>
        <taxon>Asteraceae</taxon>
        <taxon>Cichorioideae</taxon>
        <taxon>Cichorieae</taxon>
        <taxon>Lactucinae</taxon>
        <taxon>Lactuca</taxon>
    </lineage>
</organism>
<dbReference type="GO" id="GO:0005524">
    <property type="term" value="F:ATP binding"/>
    <property type="evidence" value="ECO:0007669"/>
    <property type="project" value="UniProtKB-KW"/>
</dbReference>
<keyword evidence="1" id="KW-0233">DNA recombination</keyword>
<comment type="cofactor">
    <cofactor evidence="1">
        <name>Mg(2+)</name>
        <dbReference type="ChEBI" id="CHEBI:18420"/>
    </cofactor>
</comment>
<dbReference type="GO" id="GO:0043139">
    <property type="term" value="F:5'-3' DNA helicase activity"/>
    <property type="evidence" value="ECO:0007669"/>
    <property type="project" value="UniProtKB-EC"/>
</dbReference>
<dbReference type="PANTHER" id="PTHR10492">
    <property type="match status" value="1"/>
</dbReference>
<keyword evidence="1" id="KW-0227">DNA damage</keyword>
<name>A0A9R1UHS1_LACSA</name>
<keyword evidence="1" id="KW-0234">DNA repair</keyword>
<accession>A0A9R1UHS1</accession>
<dbReference type="GO" id="GO:0006281">
    <property type="term" value="P:DNA repair"/>
    <property type="evidence" value="ECO:0007669"/>
    <property type="project" value="UniProtKB-KW"/>
</dbReference>
<keyword evidence="4" id="KW-1185">Reference proteome</keyword>
<dbReference type="InterPro" id="IPR027417">
    <property type="entry name" value="P-loop_NTPase"/>
</dbReference>
<dbReference type="Pfam" id="PF05970">
    <property type="entry name" value="PIF1"/>
    <property type="match status" value="1"/>
</dbReference>
<evidence type="ECO:0000313" key="3">
    <source>
        <dbReference type="EMBL" id="KAJ0187226.1"/>
    </source>
</evidence>
<reference evidence="3 4" key="1">
    <citation type="journal article" date="2017" name="Nat. Commun.">
        <title>Genome assembly with in vitro proximity ligation data and whole-genome triplication in lettuce.</title>
        <authorList>
            <person name="Reyes-Chin-Wo S."/>
            <person name="Wang Z."/>
            <person name="Yang X."/>
            <person name="Kozik A."/>
            <person name="Arikit S."/>
            <person name="Song C."/>
            <person name="Xia L."/>
            <person name="Froenicke L."/>
            <person name="Lavelle D.O."/>
            <person name="Truco M.J."/>
            <person name="Xia R."/>
            <person name="Zhu S."/>
            <person name="Xu C."/>
            <person name="Xu H."/>
            <person name="Xu X."/>
            <person name="Cox K."/>
            <person name="Korf I."/>
            <person name="Meyers B.C."/>
            <person name="Michelmore R.W."/>
        </authorList>
    </citation>
    <scope>NUCLEOTIDE SEQUENCE [LARGE SCALE GENOMIC DNA]</scope>
    <source>
        <strain evidence="4">cv. Salinas</strain>
        <tissue evidence="3">Seedlings</tissue>
    </source>
</reference>
<evidence type="ECO:0000256" key="1">
    <source>
        <dbReference type="RuleBase" id="RU363044"/>
    </source>
</evidence>
<dbReference type="AlphaFoldDB" id="A0A9R1UHS1"/>
<dbReference type="GO" id="GO:0000723">
    <property type="term" value="P:telomere maintenance"/>
    <property type="evidence" value="ECO:0007669"/>
    <property type="project" value="InterPro"/>
</dbReference>
<dbReference type="Gene3D" id="3.40.50.300">
    <property type="entry name" value="P-loop containing nucleotide triphosphate hydrolases"/>
    <property type="match status" value="1"/>
</dbReference>
<keyword evidence="1" id="KW-0067">ATP-binding</keyword>
<keyword evidence="1" id="KW-0547">Nucleotide-binding</keyword>
<dbReference type="SUPFAM" id="SSF52540">
    <property type="entry name" value="P-loop containing nucleoside triphosphate hydrolases"/>
    <property type="match status" value="1"/>
</dbReference>
<keyword evidence="1" id="KW-0347">Helicase</keyword>